<evidence type="ECO:0000313" key="2">
    <source>
        <dbReference type="EMBL" id="MDG3004462.1"/>
    </source>
</evidence>
<comment type="caution">
    <text evidence="2">The sequence shown here is derived from an EMBL/GenBank/DDBJ whole genome shotgun (WGS) entry which is preliminary data.</text>
</comment>
<keyword evidence="1" id="KW-0175">Coiled coil</keyword>
<feature type="coiled-coil region" evidence="1">
    <location>
        <begin position="97"/>
        <end position="159"/>
    </location>
</feature>
<evidence type="ECO:0000256" key="1">
    <source>
        <dbReference type="SAM" id="Coils"/>
    </source>
</evidence>
<dbReference type="Proteomes" id="UP001216907">
    <property type="component" value="Unassembled WGS sequence"/>
</dbReference>
<accession>A0ABT6FA37</accession>
<dbReference type="RefSeq" id="WP_277860819.1">
    <property type="nucleotide sequence ID" value="NZ_JARRAG010000002.1"/>
</dbReference>
<proteinExistence type="predicted"/>
<keyword evidence="3" id="KW-1185">Reference proteome</keyword>
<organism evidence="2 3">
    <name type="scientific">Paludisphaera mucosa</name>
    <dbReference type="NCBI Taxonomy" id="3030827"/>
    <lineage>
        <taxon>Bacteria</taxon>
        <taxon>Pseudomonadati</taxon>
        <taxon>Planctomycetota</taxon>
        <taxon>Planctomycetia</taxon>
        <taxon>Isosphaerales</taxon>
        <taxon>Isosphaeraceae</taxon>
        <taxon>Paludisphaera</taxon>
    </lineage>
</organism>
<dbReference type="EMBL" id="JARRAG010000002">
    <property type="protein sequence ID" value="MDG3004462.1"/>
    <property type="molecule type" value="Genomic_DNA"/>
</dbReference>
<evidence type="ECO:0000313" key="3">
    <source>
        <dbReference type="Proteomes" id="UP001216907"/>
    </source>
</evidence>
<name>A0ABT6FA37_9BACT</name>
<protein>
    <recommendedName>
        <fullName evidence="4">Chromosome partition protein Smc</fullName>
    </recommendedName>
</protein>
<gene>
    <name evidence="2" type="ORF">PZE19_11810</name>
</gene>
<reference evidence="2 3" key="1">
    <citation type="submission" date="2023-03" db="EMBL/GenBank/DDBJ databases">
        <title>Paludisphaera mucosa sp. nov. a novel planctomycete from northern fen.</title>
        <authorList>
            <person name="Ivanova A."/>
        </authorList>
    </citation>
    <scope>NUCLEOTIDE SEQUENCE [LARGE SCALE GENOMIC DNA]</scope>
    <source>
        <strain evidence="2 3">Pla2</strain>
    </source>
</reference>
<evidence type="ECO:0008006" key="4">
    <source>
        <dbReference type="Google" id="ProtNLM"/>
    </source>
</evidence>
<sequence length="176" mass="19270">MSTAGKVLVVLILLASLGWIFLGAGVAQLNRNGNAALAKLQADFEKAEAGLQQAQVDLVKIKDDTARFQENTDTQIAVIRARTGDVEAASSRLKGVLNNMLAQLQTVENTVAEARHDLDVRKQEREAETRLLAEARAEVQRLRGRDAELTDRLASLRTEFDKTFKENVGKVASSAR</sequence>